<proteinExistence type="predicted"/>
<organism evidence="1 2">
    <name type="scientific">Collichthys lucidus</name>
    <name type="common">Big head croaker</name>
    <name type="synonym">Sciaena lucida</name>
    <dbReference type="NCBI Taxonomy" id="240159"/>
    <lineage>
        <taxon>Eukaryota</taxon>
        <taxon>Metazoa</taxon>
        <taxon>Chordata</taxon>
        <taxon>Craniata</taxon>
        <taxon>Vertebrata</taxon>
        <taxon>Euteleostomi</taxon>
        <taxon>Actinopterygii</taxon>
        <taxon>Neopterygii</taxon>
        <taxon>Teleostei</taxon>
        <taxon>Neoteleostei</taxon>
        <taxon>Acanthomorphata</taxon>
        <taxon>Eupercaria</taxon>
        <taxon>Sciaenidae</taxon>
        <taxon>Collichthys</taxon>
    </lineage>
</organism>
<dbReference type="Proteomes" id="UP000298787">
    <property type="component" value="Chromosome 8"/>
</dbReference>
<dbReference type="EMBL" id="CM014085">
    <property type="protein sequence ID" value="TKS74368.1"/>
    <property type="molecule type" value="Genomic_DNA"/>
</dbReference>
<evidence type="ECO:0000313" key="2">
    <source>
        <dbReference type="Proteomes" id="UP000298787"/>
    </source>
</evidence>
<reference evidence="1 2" key="1">
    <citation type="submission" date="2019-01" db="EMBL/GenBank/DDBJ databases">
        <title>Genome Assembly of Collichthys lucidus.</title>
        <authorList>
            <person name="Cai M."/>
            <person name="Xiao S."/>
        </authorList>
    </citation>
    <scope>NUCLEOTIDE SEQUENCE [LARGE SCALE GENOMIC DNA]</scope>
    <source>
        <strain evidence="1">JT15FE1705JMU</strain>
        <tissue evidence="1">Muscle</tissue>
    </source>
</reference>
<name>A0A4U5UJC5_COLLU</name>
<keyword evidence="2" id="KW-1185">Reference proteome</keyword>
<dbReference type="AlphaFoldDB" id="A0A4U5UJC5"/>
<accession>A0A4U5UJC5</accession>
<gene>
    <name evidence="1" type="ORF">D9C73_008450</name>
</gene>
<evidence type="ECO:0000313" key="1">
    <source>
        <dbReference type="EMBL" id="TKS74368.1"/>
    </source>
</evidence>
<protein>
    <submittedName>
        <fullName evidence="1">Uncharacterized protein</fullName>
    </submittedName>
</protein>
<sequence>MIVMKSQPRMRAAKSKEKIKVTTTNSKRLTTTCETSGNIMRLCVNLMPVLAATKEPVEKEEWEEVENIWTSKKKPETRLKNEPTDCKSMEQTFDSFKGLNLDSDTKQALNPQPVLPSLTQPKPAAECLATKRCHTPLPPISLSEQNASISSDFTIKDCSSDVLDTGQGADNRPWIDNPLFSKSRSAEFRLPDISLSSLDALLQTVTQKLGRKRRGGDEGPWRGVQSDHLLTSVGEQRVRQQIGRCTDARNLANMYALMY</sequence>